<keyword evidence="3" id="KW-1185">Reference proteome</keyword>
<name>A0A7S8HEN5_9BACI</name>
<dbReference type="RefSeq" id="WP_239673427.1">
    <property type="nucleotide sequence ID" value="NZ_CP049742.1"/>
</dbReference>
<evidence type="ECO:0000313" key="2">
    <source>
        <dbReference type="EMBL" id="QPC45907.1"/>
    </source>
</evidence>
<dbReference type="AlphaFoldDB" id="A0A7S8HEN5"/>
<keyword evidence="2" id="KW-0808">Transferase</keyword>
<dbReference type="SUPFAM" id="SSF55729">
    <property type="entry name" value="Acyl-CoA N-acyltransferases (Nat)"/>
    <property type="match status" value="1"/>
</dbReference>
<dbReference type="Proteomes" id="UP000593626">
    <property type="component" value="Chromosome"/>
</dbReference>
<protein>
    <submittedName>
        <fullName evidence="2">GNAT family N-acetyltransferase</fullName>
    </submittedName>
</protein>
<evidence type="ECO:0000259" key="1">
    <source>
        <dbReference type="PROSITE" id="PS51186"/>
    </source>
</evidence>
<dbReference type="InterPro" id="IPR016181">
    <property type="entry name" value="Acyl_CoA_acyltransferase"/>
</dbReference>
<reference evidence="2 3" key="1">
    <citation type="submission" date="2019-07" db="EMBL/GenBank/DDBJ databases">
        <title>Genome sequence of 2 isolates from Red Sea Mangroves.</title>
        <authorList>
            <person name="Sefrji F."/>
            <person name="Michoud G."/>
            <person name="Merlino G."/>
            <person name="Daffonchio D."/>
        </authorList>
    </citation>
    <scope>NUCLEOTIDE SEQUENCE [LARGE SCALE GENOMIC DNA]</scope>
    <source>
        <strain evidence="2 3">R1DC41</strain>
    </source>
</reference>
<accession>A0A7S8HEN5</accession>
<dbReference type="CDD" id="cd04301">
    <property type="entry name" value="NAT_SF"/>
    <property type="match status" value="1"/>
</dbReference>
<dbReference type="PROSITE" id="PS51186">
    <property type="entry name" value="GNAT"/>
    <property type="match status" value="1"/>
</dbReference>
<dbReference type="InterPro" id="IPR000182">
    <property type="entry name" value="GNAT_dom"/>
</dbReference>
<organism evidence="2 3">
    <name type="scientific">Mangrovibacillus cuniculi</name>
    <dbReference type="NCBI Taxonomy" id="2593652"/>
    <lineage>
        <taxon>Bacteria</taxon>
        <taxon>Bacillati</taxon>
        <taxon>Bacillota</taxon>
        <taxon>Bacilli</taxon>
        <taxon>Bacillales</taxon>
        <taxon>Bacillaceae</taxon>
        <taxon>Mangrovibacillus</taxon>
    </lineage>
</organism>
<sequence>MIRRLTLSDLESCTDLYVKVFNAEPWNDGWKIADAQERLDIIFSHKTFLGLGYYHDDKLLGFLLGYKEKWIDSYHFYIPEMCVKPFQQGKGIGTSLLEYIETIASDEKIQRVYLLTAKEAPAESFYIKNGFYQSPRMIMMAKKM</sequence>
<dbReference type="Gene3D" id="3.40.630.30">
    <property type="match status" value="1"/>
</dbReference>
<dbReference type="KEGG" id="mcui:G8O30_02515"/>
<proteinExistence type="predicted"/>
<dbReference type="Pfam" id="PF00583">
    <property type="entry name" value="Acetyltransf_1"/>
    <property type="match status" value="1"/>
</dbReference>
<evidence type="ECO:0000313" key="3">
    <source>
        <dbReference type="Proteomes" id="UP000593626"/>
    </source>
</evidence>
<feature type="domain" description="N-acetyltransferase" evidence="1">
    <location>
        <begin position="1"/>
        <end position="144"/>
    </location>
</feature>
<gene>
    <name evidence="2" type="ORF">G8O30_02515</name>
</gene>
<dbReference type="GO" id="GO:0016747">
    <property type="term" value="F:acyltransferase activity, transferring groups other than amino-acyl groups"/>
    <property type="evidence" value="ECO:0007669"/>
    <property type="project" value="InterPro"/>
</dbReference>
<dbReference type="EMBL" id="CP049742">
    <property type="protein sequence ID" value="QPC45907.1"/>
    <property type="molecule type" value="Genomic_DNA"/>
</dbReference>